<name>A0A9X0YMW6_9FLAO</name>
<organism evidence="1 3">
    <name type="scientific">Formosa algae</name>
    <dbReference type="NCBI Taxonomy" id="225843"/>
    <lineage>
        <taxon>Bacteria</taxon>
        <taxon>Pseudomonadati</taxon>
        <taxon>Bacteroidota</taxon>
        <taxon>Flavobacteriia</taxon>
        <taxon>Flavobacteriales</taxon>
        <taxon>Flavobacteriaceae</taxon>
        <taxon>Formosa</taxon>
    </lineage>
</organism>
<reference evidence="1" key="1">
    <citation type="submission" date="2021-03" db="EMBL/GenBank/DDBJ databases">
        <title>Genomic Encyclopedia of Type Strains, Phase IV (KMG-IV): sequencing the most valuable type-strain genomes for metagenomic binning, comparative biology and taxonomic classification.</title>
        <authorList>
            <person name="Goeker M."/>
        </authorList>
    </citation>
    <scope>NUCLEOTIDE SEQUENCE</scope>
    <source>
        <strain evidence="1">DSM 15523</strain>
        <strain evidence="2 4">DSM 16476</strain>
    </source>
</reference>
<evidence type="ECO:0000313" key="4">
    <source>
        <dbReference type="Proteomes" id="UP001231587"/>
    </source>
</evidence>
<keyword evidence="4" id="KW-1185">Reference proteome</keyword>
<dbReference type="AlphaFoldDB" id="A0A9X0YMW6"/>
<gene>
    <name evidence="1" type="ORF">J2Z56_003430</name>
    <name evidence="2" type="ORF">J2Z57_003036</name>
</gene>
<evidence type="ECO:0000313" key="2">
    <source>
        <dbReference type="EMBL" id="MDQ0336582.1"/>
    </source>
</evidence>
<dbReference type="SUPFAM" id="SSF53474">
    <property type="entry name" value="alpha/beta-Hydrolases"/>
    <property type="match status" value="1"/>
</dbReference>
<dbReference type="Proteomes" id="UP001138672">
    <property type="component" value="Unassembled WGS sequence"/>
</dbReference>
<dbReference type="EMBL" id="JAUSUU010000010">
    <property type="protein sequence ID" value="MDQ0336582.1"/>
    <property type="molecule type" value="Genomic_DNA"/>
</dbReference>
<comment type="caution">
    <text evidence="1">The sequence shown here is derived from an EMBL/GenBank/DDBJ whole genome shotgun (WGS) entry which is preliminary data.</text>
</comment>
<dbReference type="InterPro" id="IPR029058">
    <property type="entry name" value="AB_hydrolase_fold"/>
</dbReference>
<sequence>MNIELVEYPFESLSYNILPGTDDYECIKHHLKLKNTAQFHTEVGTIHDNVHIKDICVNENRFFNYQIIKPKNNDVAKKVIFLLHGFNERDWTKYLPWAENICEGTGSHVVLFPLAFHMQRAPKHWSSKRDMYKLSEERKKRYPNIINSTLSNVAISMRLHAMPQRFIYSGLQTYHDIIQLIEEFKSGKNPHINKDFQFDIFAYSIGGFLAQILKLTNYKNYFSDAKMCLFCSGTTFNRFSSVSKFILDSEANVALYSFLIEHFDKFLKQDAILKHYILEDHLEGEVFHAMLDYQKMRVFREDLLKKHEDQIYAITLRKDHVIPSFEIINTLQGAYRDINIKVEELDFDRDYTHEDPFPATKHNSEEISKDFKMVFKKVCDFYNA</sequence>
<dbReference type="Pfam" id="PF19519">
    <property type="entry name" value="DUF6051"/>
    <property type="match status" value="1"/>
</dbReference>
<dbReference type="Proteomes" id="UP001231587">
    <property type="component" value="Unassembled WGS sequence"/>
</dbReference>
<evidence type="ECO:0000313" key="1">
    <source>
        <dbReference type="EMBL" id="MBP1841496.1"/>
    </source>
</evidence>
<dbReference type="EMBL" id="JAGGJQ010000011">
    <property type="protein sequence ID" value="MBP1841496.1"/>
    <property type="molecule type" value="Genomic_DNA"/>
</dbReference>
<accession>A0A9X0YMW6</accession>
<proteinExistence type="predicted"/>
<dbReference type="RefSeq" id="WP_057778593.1">
    <property type="nucleotide sequence ID" value="NZ_JAGGJQ010000011.1"/>
</dbReference>
<evidence type="ECO:0000313" key="3">
    <source>
        <dbReference type="Proteomes" id="UP001138672"/>
    </source>
</evidence>
<protein>
    <submittedName>
        <fullName evidence="1">Pimeloyl-ACP methyl ester carboxylesterase</fullName>
    </submittedName>
</protein>
<dbReference type="OrthoDB" id="5521540at2"/>
<dbReference type="InterPro" id="IPR046114">
    <property type="entry name" value="DUF6051"/>
</dbReference>